<dbReference type="Proteomes" id="UP000547209">
    <property type="component" value="Unassembled WGS sequence"/>
</dbReference>
<name>A0A7X0RRF3_9BACL</name>
<dbReference type="Gene3D" id="1.10.10.10">
    <property type="entry name" value="Winged helix-like DNA-binding domain superfamily/Winged helix DNA-binding domain"/>
    <property type="match status" value="1"/>
</dbReference>
<dbReference type="GO" id="GO:0016787">
    <property type="term" value="F:hydrolase activity"/>
    <property type="evidence" value="ECO:0007669"/>
    <property type="project" value="UniProtKB-KW"/>
</dbReference>
<evidence type="ECO:0000313" key="6">
    <source>
        <dbReference type="Proteomes" id="UP000547209"/>
    </source>
</evidence>
<dbReference type="SMART" id="SM00849">
    <property type="entry name" value="Lactamase_B"/>
    <property type="match status" value="1"/>
</dbReference>
<sequence>MNGAEAWTRLENGWIQIKVPLPFALRWVNSYLLPGDGGFTVVDPGLRSAETEACWQTALAALGIRWEEVARIVLTHHHPDHYGLAGWLQQRTGAPVYLSATAHGYARRLWGEGETFSAELIAAFRAHGLPDALVPAMQAHLDSVKTQVYPQPQEVRTVGPGEKLAFGGAEWALIGGEGHAPGHLSFYDAASRQLLCGDQVLPDITPNIGWMPDADPDPLGAYLDSLAAMRQLAVGRAYPGHRDPFGAFGERVEALIGHHDRRLRRMAELAAEAGEPVSAFAMCERLFGARLQGNAHNLRFAMAETIAHLVRLELGGVMARIEDRHPGAAESEGPFVRFALT</sequence>
<dbReference type="InterPro" id="IPR036388">
    <property type="entry name" value="WH-like_DNA-bd_sf"/>
</dbReference>
<comment type="catalytic activity">
    <reaction evidence="1">
        <text>3',5'-cyclic CMP + H2O = CMP + H(+)</text>
        <dbReference type="Rhea" id="RHEA:72675"/>
        <dbReference type="ChEBI" id="CHEBI:15377"/>
        <dbReference type="ChEBI" id="CHEBI:15378"/>
        <dbReference type="ChEBI" id="CHEBI:58003"/>
        <dbReference type="ChEBI" id="CHEBI:60377"/>
    </reaction>
    <physiologicalReaction direction="left-to-right" evidence="1">
        <dbReference type="Rhea" id="RHEA:72676"/>
    </physiologicalReaction>
</comment>
<feature type="domain" description="Metallo-beta-lactamase" evidence="4">
    <location>
        <begin position="27"/>
        <end position="241"/>
    </location>
</feature>
<proteinExistence type="predicted"/>
<keyword evidence="5" id="KW-0378">Hydrolase</keyword>
<dbReference type="Gene3D" id="3.60.15.10">
    <property type="entry name" value="Ribonuclease Z/Hydroxyacylglutathione hydrolase-like"/>
    <property type="match status" value="1"/>
</dbReference>
<evidence type="ECO:0000259" key="4">
    <source>
        <dbReference type="SMART" id="SM00849"/>
    </source>
</evidence>
<reference evidence="5 6" key="1">
    <citation type="submission" date="2020-08" db="EMBL/GenBank/DDBJ databases">
        <title>Cohnella phylogeny.</title>
        <authorList>
            <person name="Dunlap C."/>
        </authorList>
    </citation>
    <scope>NUCLEOTIDE SEQUENCE [LARGE SCALE GENOMIC DNA]</scope>
    <source>
        <strain evidence="5 6">DSM 28246</strain>
    </source>
</reference>
<comment type="caution">
    <text evidence="5">The sequence shown here is derived from an EMBL/GenBank/DDBJ whole genome shotgun (WGS) entry which is preliminary data.</text>
</comment>
<protein>
    <submittedName>
        <fullName evidence="5">MBL fold metallo-hydrolase</fullName>
    </submittedName>
</protein>
<dbReference type="EMBL" id="JACJVP010000026">
    <property type="protein sequence ID" value="MBB6672327.1"/>
    <property type="molecule type" value="Genomic_DNA"/>
</dbReference>
<comment type="function">
    <text evidence="2">Counteracts the endogenous Pycsar antiviral defense system. Phosphodiesterase that enables metal-dependent hydrolysis of host cyclic nucleotide Pycsar defense signals such as cCMP and cUMP.</text>
</comment>
<dbReference type="InterPro" id="IPR048933">
    <property type="entry name" value="B_lactamase-like_C"/>
</dbReference>
<dbReference type="InterPro" id="IPR050662">
    <property type="entry name" value="Sec-metab_biosynth-thioest"/>
</dbReference>
<dbReference type="Pfam" id="PF21221">
    <property type="entry name" value="B_lactamase-like_C"/>
    <property type="match status" value="1"/>
</dbReference>
<dbReference type="PANTHER" id="PTHR23131:SF4">
    <property type="entry name" value="METALLO-BETA-LACTAMASE SUPERFAMILY POTEIN"/>
    <property type="match status" value="1"/>
</dbReference>
<evidence type="ECO:0000256" key="2">
    <source>
        <dbReference type="ARBA" id="ARBA00034301"/>
    </source>
</evidence>
<accession>A0A7X0RRF3</accession>
<dbReference type="AlphaFoldDB" id="A0A7X0RRF3"/>
<dbReference type="SUPFAM" id="SSF56281">
    <property type="entry name" value="Metallo-hydrolase/oxidoreductase"/>
    <property type="match status" value="1"/>
</dbReference>
<gene>
    <name evidence="5" type="ORF">H7C19_16735</name>
</gene>
<dbReference type="InterPro" id="IPR001279">
    <property type="entry name" value="Metallo-B-lactamas"/>
</dbReference>
<keyword evidence="6" id="KW-1185">Reference proteome</keyword>
<evidence type="ECO:0000256" key="1">
    <source>
        <dbReference type="ARBA" id="ARBA00034221"/>
    </source>
</evidence>
<dbReference type="InterPro" id="IPR036866">
    <property type="entry name" value="RibonucZ/Hydroxyglut_hydro"/>
</dbReference>
<dbReference type="PANTHER" id="PTHR23131">
    <property type="entry name" value="ENDORIBONUCLEASE LACTB2"/>
    <property type="match status" value="1"/>
</dbReference>
<dbReference type="Pfam" id="PF00753">
    <property type="entry name" value="Lactamase_B"/>
    <property type="match status" value="1"/>
</dbReference>
<comment type="catalytic activity">
    <reaction evidence="3">
        <text>3',5'-cyclic UMP + H2O = UMP + H(+)</text>
        <dbReference type="Rhea" id="RHEA:70575"/>
        <dbReference type="ChEBI" id="CHEBI:15377"/>
        <dbReference type="ChEBI" id="CHEBI:15378"/>
        <dbReference type="ChEBI" id="CHEBI:57865"/>
        <dbReference type="ChEBI" id="CHEBI:184387"/>
    </reaction>
    <physiologicalReaction direction="left-to-right" evidence="3">
        <dbReference type="Rhea" id="RHEA:70576"/>
    </physiologicalReaction>
</comment>
<evidence type="ECO:0000313" key="5">
    <source>
        <dbReference type="EMBL" id="MBB6672327.1"/>
    </source>
</evidence>
<dbReference type="CDD" id="cd07725">
    <property type="entry name" value="TTHA1429-like_MBL-fold"/>
    <property type="match status" value="1"/>
</dbReference>
<evidence type="ECO:0000256" key="3">
    <source>
        <dbReference type="ARBA" id="ARBA00048505"/>
    </source>
</evidence>
<organism evidence="5 6">
    <name type="scientific">Cohnella nanjingensis</name>
    <dbReference type="NCBI Taxonomy" id="1387779"/>
    <lineage>
        <taxon>Bacteria</taxon>
        <taxon>Bacillati</taxon>
        <taxon>Bacillota</taxon>
        <taxon>Bacilli</taxon>
        <taxon>Bacillales</taxon>
        <taxon>Paenibacillaceae</taxon>
        <taxon>Cohnella</taxon>
    </lineage>
</organism>